<dbReference type="Proteomes" id="UP000252355">
    <property type="component" value="Unassembled WGS sequence"/>
</dbReference>
<accession>A0A367ZU03</accession>
<organism evidence="1 2">
    <name type="scientific">Candidatus Ozemobacter sibiricus</name>
    <dbReference type="NCBI Taxonomy" id="2268124"/>
    <lineage>
        <taxon>Bacteria</taxon>
        <taxon>Candidatus Ozemobacteria</taxon>
        <taxon>Candidatus Ozemobacterales</taxon>
        <taxon>Candidatus Ozemobacteraceae</taxon>
        <taxon>Candidatus Ozemobacter</taxon>
    </lineage>
</organism>
<dbReference type="EMBL" id="QOQW01000003">
    <property type="protein sequence ID" value="RCK81189.1"/>
    <property type="molecule type" value="Genomic_DNA"/>
</dbReference>
<proteinExistence type="predicted"/>
<sequence length="86" mass="8740">MGPAASQGRQGLTTIGGGSIGRLGLARVGAGRGWTWLDVAGRGESLPLGSARFSLILGRVGLGRGRFSIAVDTRSGRTEVPSQGSF</sequence>
<protein>
    <submittedName>
        <fullName evidence="1">Uncharacterized protein</fullName>
    </submittedName>
</protein>
<name>A0A367ZU03_9BACT</name>
<dbReference type="AlphaFoldDB" id="A0A367ZU03"/>
<comment type="caution">
    <text evidence="1">The sequence shown here is derived from an EMBL/GenBank/DDBJ whole genome shotgun (WGS) entry which is preliminary data.</text>
</comment>
<evidence type="ECO:0000313" key="1">
    <source>
        <dbReference type="EMBL" id="RCK81189.1"/>
    </source>
</evidence>
<reference evidence="1 2" key="1">
    <citation type="submission" date="2018-05" db="EMBL/GenBank/DDBJ databases">
        <title>A metagenomic window into the 2 km-deep terrestrial subsurface aquifer revealed taxonomically and functionally diverse microbial community comprising novel uncultured bacterial lineages.</title>
        <authorList>
            <person name="Kadnikov V.V."/>
            <person name="Mardanov A.V."/>
            <person name="Beletsky A.V."/>
            <person name="Banks D."/>
            <person name="Pimenov N.V."/>
            <person name="Frank Y.A."/>
            <person name="Karnachuk O.V."/>
            <person name="Ravin N.V."/>
        </authorList>
    </citation>
    <scope>NUCLEOTIDE SEQUENCE [LARGE SCALE GENOMIC DNA]</scope>
    <source>
        <strain evidence="1">BY5</strain>
    </source>
</reference>
<evidence type="ECO:0000313" key="2">
    <source>
        <dbReference type="Proteomes" id="UP000252355"/>
    </source>
</evidence>
<gene>
    <name evidence="1" type="ORF">OZSIB_2566</name>
</gene>